<dbReference type="FunFam" id="3.30.70.270:FF:000001">
    <property type="entry name" value="Diguanylate cyclase domain protein"/>
    <property type="match status" value="1"/>
</dbReference>
<accession>A0A644WI48</accession>
<feature type="domain" description="PAC" evidence="3">
    <location>
        <begin position="90"/>
        <end position="141"/>
    </location>
</feature>
<evidence type="ECO:0000259" key="4">
    <source>
        <dbReference type="PROSITE" id="PS50887"/>
    </source>
</evidence>
<dbReference type="CDD" id="cd00130">
    <property type="entry name" value="PAS"/>
    <property type="match status" value="1"/>
</dbReference>
<proteinExistence type="predicted"/>
<dbReference type="SUPFAM" id="SSF55073">
    <property type="entry name" value="Nucleotide cyclase"/>
    <property type="match status" value="1"/>
</dbReference>
<dbReference type="InterPro" id="IPR035965">
    <property type="entry name" value="PAS-like_dom_sf"/>
</dbReference>
<keyword evidence="1" id="KW-0175">Coiled coil</keyword>
<dbReference type="Pfam" id="PF00990">
    <property type="entry name" value="GGDEF"/>
    <property type="match status" value="1"/>
</dbReference>
<sequence>MKDNQKLRTSQYNRYKYIIENVKDVIWELDKEFRFTFVSPNAKEMSGYEPKELIGLRITDFLAEESREYVMKQIACRLQRRINGECYEVVLYDVQFICKDKTVIWVEVSANIIIKDGDFIGYIGTTRNISEKKQCEYQMNQYIEELKIANAKLEQMAITDILTGVYNRRKFDNDLNVLIEYPGTVFSLLFFDIDHFKTVNDQFGHKTGDLVLQHISKLVPENLRKTDRFYRWGGEEFIVILLDSDLEFARNSAEKIRQVIAEEDFGIKRAITVSMGVSEHRTSEDADQIINRIDKILYEAKIQGGNRIFA</sequence>
<dbReference type="InterPro" id="IPR043128">
    <property type="entry name" value="Rev_trsase/Diguanyl_cyclase"/>
</dbReference>
<dbReference type="AlphaFoldDB" id="A0A644WI48"/>
<dbReference type="EMBL" id="VSSQ01000962">
    <property type="protein sequence ID" value="MPM03545.1"/>
    <property type="molecule type" value="Genomic_DNA"/>
</dbReference>
<dbReference type="PROSITE" id="PS50112">
    <property type="entry name" value="PAS"/>
    <property type="match status" value="1"/>
</dbReference>
<dbReference type="PROSITE" id="PS50113">
    <property type="entry name" value="PAC"/>
    <property type="match status" value="1"/>
</dbReference>
<dbReference type="InterPro" id="IPR000160">
    <property type="entry name" value="GGDEF_dom"/>
</dbReference>
<dbReference type="PANTHER" id="PTHR45138:SF9">
    <property type="entry name" value="DIGUANYLATE CYCLASE DGCM-RELATED"/>
    <property type="match status" value="1"/>
</dbReference>
<dbReference type="PANTHER" id="PTHR45138">
    <property type="entry name" value="REGULATORY COMPONENTS OF SENSORY TRANSDUCTION SYSTEM"/>
    <property type="match status" value="1"/>
</dbReference>
<feature type="domain" description="GGDEF" evidence="4">
    <location>
        <begin position="184"/>
        <end position="310"/>
    </location>
</feature>
<dbReference type="SMART" id="SM00267">
    <property type="entry name" value="GGDEF"/>
    <property type="match status" value="1"/>
</dbReference>
<dbReference type="SUPFAM" id="SSF55785">
    <property type="entry name" value="PYP-like sensor domain (PAS domain)"/>
    <property type="match status" value="1"/>
</dbReference>
<name>A0A644WI48_9ZZZZ</name>
<dbReference type="SMART" id="SM00091">
    <property type="entry name" value="PAS"/>
    <property type="match status" value="1"/>
</dbReference>
<dbReference type="PROSITE" id="PS50887">
    <property type="entry name" value="GGDEF"/>
    <property type="match status" value="1"/>
</dbReference>
<dbReference type="GO" id="GO:0052621">
    <property type="term" value="F:diguanylate cyclase activity"/>
    <property type="evidence" value="ECO:0007669"/>
    <property type="project" value="TreeGrafter"/>
</dbReference>
<dbReference type="Gene3D" id="3.30.450.20">
    <property type="entry name" value="PAS domain"/>
    <property type="match status" value="1"/>
</dbReference>
<dbReference type="NCBIfam" id="TIGR00229">
    <property type="entry name" value="sensory_box"/>
    <property type="match status" value="1"/>
</dbReference>
<comment type="caution">
    <text evidence="5">The sequence shown here is derived from an EMBL/GenBank/DDBJ whole genome shotgun (WGS) entry which is preliminary data.</text>
</comment>
<evidence type="ECO:0000259" key="2">
    <source>
        <dbReference type="PROSITE" id="PS50112"/>
    </source>
</evidence>
<evidence type="ECO:0000313" key="5">
    <source>
        <dbReference type="EMBL" id="MPM03545.1"/>
    </source>
</evidence>
<organism evidence="5">
    <name type="scientific">bioreactor metagenome</name>
    <dbReference type="NCBI Taxonomy" id="1076179"/>
    <lineage>
        <taxon>unclassified sequences</taxon>
        <taxon>metagenomes</taxon>
        <taxon>ecological metagenomes</taxon>
    </lineage>
</organism>
<feature type="domain" description="PAS" evidence="2">
    <location>
        <begin position="11"/>
        <end position="85"/>
    </location>
</feature>
<reference evidence="5" key="1">
    <citation type="submission" date="2019-08" db="EMBL/GenBank/DDBJ databases">
        <authorList>
            <person name="Kucharzyk K."/>
            <person name="Murdoch R.W."/>
            <person name="Higgins S."/>
            <person name="Loffler F."/>
        </authorList>
    </citation>
    <scope>NUCLEOTIDE SEQUENCE</scope>
</reference>
<feature type="coiled-coil region" evidence="1">
    <location>
        <begin position="132"/>
        <end position="159"/>
    </location>
</feature>
<dbReference type="CDD" id="cd01949">
    <property type="entry name" value="GGDEF"/>
    <property type="match status" value="1"/>
</dbReference>
<evidence type="ECO:0008006" key="6">
    <source>
        <dbReference type="Google" id="ProtNLM"/>
    </source>
</evidence>
<evidence type="ECO:0000259" key="3">
    <source>
        <dbReference type="PROSITE" id="PS50113"/>
    </source>
</evidence>
<dbReference type="Gene3D" id="3.30.70.270">
    <property type="match status" value="1"/>
</dbReference>
<dbReference type="InterPro" id="IPR001610">
    <property type="entry name" value="PAC"/>
</dbReference>
<dbReference type="InterPro" id="IPR000014">
    <property type="entry name" value="PAS"/>
</dbReference>
<gene>
    <name evidence="5" type="ORF">SDC9_49812</name>
</gene>
<dbReference type="Pfam" id="PF13426">
    <property type="entry name" value="PAS_9"/>
    <property type="match status" value="1"/>
</dbReference>
<dbReference type="InterPro" id="IPR029787">
    <property type="entry name" value="Nucleotide_cyclase"/>
</dbReference>
<dbReference type="InterPro" id="IPR050469">
    <property type="entry name" value="Diguanylate_Cyclase"/>
</dbReference>
<protein>
    <recommendedName>
        <fullName evidence="6">Diguanylate cyclase</fullName>
    </recommendedName>
</protein>
<evidence type="ECO:0000256" key="1">
    <source>
        <dbReference type="SAM" id="Coils"/>
    </source>
</evidence>
<dbReference type="SMART" id="SM00086">
    <property type="entry name" value="PAC"/>
    <property type="match status" value="1"/>
</dbReference>
<dbReference type="InterPro" id="IPR000700">
    <property type="entry name" value="PAS-assoc_C"/>
</dbReference>
<dbReference type="NCBIfam" id="TIGR00254">
    <property type="entry name" value="GGDEF"/>
    <property type="match status" value="1"/>
</dbReference>